<dbReference type="PROSITE" id="PS50023">
    <property type="entry name" value="LIM_DOMAIN_2"/>
    <property type="match status" value="1"/>
</dbReference>
<evidence type="ECO:0000313" key="16">
    <source>
        <dbReference type="Proteomes" id="UP000757232"/>
    </source>
</evidence>
<feature type="domain" description="LIM zinc-binding" evidence="11">
    <location>
        <begin position="458"/>
        <end position="523"/>
    </location>
</feature>
<feature type="compositionally biased region" description="Low complexity" evidence="9">
    <location>
        <begin position="936"/>
        <end position="949"/>
    </location>
</feature>
<dbReference type="Gene3D" id="1.10.555.10">
    <property type="entry name" value="Rho GTPase activation protein"/>
    <property type="match status" value="2"/>
</dbReference>
<dbReference type="Pfam" id="PF00026">
    <property type="entry name" value="Asp"/>
    <property type="match status" value="1"/>
</dbReference>
<keyword evidence="2 6" id="KW-0479">Metal-binding</keyword>
<dbReference type="SMART" id="SM00324">
    <property type="entry name" value="RhoGAP"/>
    <property type="match status" value="1"/>
</dbReference>
<dbReference type="FunFam" id="2.40.70.10:FF:000008">
    <property type="entry name" value="Cathepsin D"/>
    <property type="match status" value="1"/>
</dbReference>
<dbReference type="Gene3D" id="3.30.60.20">
    <property type="match status" value="1"/>
</dbReference>
<dbReference type="PROSITE" id="PS50081">
    <property type="entry name" value="ZF_DAG_PE_2"/>
    <property type="match status" value="1"/>
</dbReference>
<keyword evidence="6" id="KW-0440">LIM domain</keyword>
<evidence type="ECO:0000256" key="8">
    <source>
        <dbReference type="SAM" id="Coils"/>
    </source>
</evidence>
<evidence type="ECO:0000256" key="10">
    <source>
        <dbReference type="SAM" id="SignalP"/>
    </source>
</evidence>
<evidence type="ECO:0000256" key="6">
    <source>
        <dbReference type="PROSITE-ProRule" id="PRU00125"/>
    </source>
</evidence>
<dbReference type="SUPFAM" id="SSF57889">
    <property type="entry name" value="Cysteine-rich domain"/>
    <property type="match status" value="1"/>
</dbReference>
<evidence type="ECO:0000256" key="2">
    <source>
        <dbReference type="ARBA" id="ARBA00022723"/>
    </source>
</evidence>
<feature type="compositionally biased region" description="Basic and acidic residues" evidence="9">
    <location>
        <begin position="628"/>
        <end position="637"/>
    </location>
</feature>
<feature type="region of interest" description="Disordered" evidence="9">
    <location>
        <begin position="578"/>
        <end position="1154"/>
    </location>
</feature>
<feature type="coiled-coil region" evidence="8">
    <location>
        <begin position="1403"/>
        <end position="1458"/>
    </location>
</feature>
<dbReference type="PROSITE" id="PS00141">
    <property type="entry name" value="ASP_PROTEASE"/>
    <property type="match status" value="1"/>
</dbReference>
<dbReference type="Gene3D" id="2.40.70.10">
    <property type="entry name" value="Acid Proteases"/>
    <property type="match status" value="2"/>
</dbReference>
<evidence type="ECO:0000259" key="11">
    <source>
        <dbReference type="PROSITE" id="PS50023"/>
    </source>
</evidence>
<dbReference type="InterPro" id="IPR033121">
    <property type="entry name" value="PEPTIDASE_A1"/>
</dbReference>
<dbReference type="GO" id="GO:0007165">
    <property type="term" value="P:signal transduction"/>
    <property type="evidence" value="ECO:0007669"/>
    <property type="project" value="InterPro"/>
</dbReference>
<comment type="caution">
    <text evidence="15">The sequence shown here is derived from an EMBL/GenBank/DDBJ whole genome shotgun (WGS) entry which is preliminary data.</text>
</comment>
<feature type="compositionally biased region" description="Basic and acidic residues" evidence="9">
    <location>
        <begin position="1211"/>
        <end position="1220"/>
    </location>
</feature>
<feature type="coiled-coil region" evidence="8">
    <location>
        <begin position="1483"/>
        <end position="1510"/>
    </location>
</feature>
<dbReference type="GO" id="GO:0004190">
    <property type="term" value="F:aspartic-type endopeptidase activity"/>
    <property type="evidence" value="ECO:0007669"/>
    <property type="project" value="UniProtKB-KW"/>
</dbReference>
<protein>
    <submittedName>
        <fullName evidence="15">RhoGAP-domain-containing protein</fullName>
    </submittedName>
</protein>
<keyword evidence="8" id="KW-0175">Coiled coil</keyword>
<gene>
    <name evidence="15" type="ORF">A7U60_g5563</name>
</gene>
<feature type="compositionally biased region" description="Low complexity" evidence="9">
    <location>
        <begin position="593"/>
        <end position="612"/>
    </location>
</feature>
<dbReference type="Pfam" id="PF00412">
    <property type="entry name" value="LIM"/>
    <property type="match status" value="2"/>
</dbReference>
<feature type="compositionally biased region" description="Low complexity" evidence="9">
    <location>
        <begin position="754"/>
        <end position="765"/>
    </location>
</feature>
<dbReference type="PRINTS" id="PR00792">
    <property type="entry name" value="PEPSIN"/>
</dbReference>
<dbReference type="InterPro" id="IPR001781">
    <property type="entry name" value="Znf_LIM"/>
</dbReference>
<dbReference type="GO" id="GO:0046872">
    <property type="term" value="F:metal ion binding"/>
    <property type="evidence" value="ECO:0007669"/>
    <property type="project" value="UniProtKB-KW"/>
</dbReference>
<feature type="compositionally biased region" description="Polar residues" evidence="9">
    <location>
        <begin position="790"/>
        <end position="800"/>
    </location>
</feature>
<dbReference type="InterPro" id="IPR002219">
    <property type="entry name" value="PKC_DAG/PE"/>
</dbReference>
<evidence type="ECO:0000256" key="1">
    <source>
        <dbReference type="ARBA" id="ARBA00007447"/>
    </source>
</evidence>
<evidence type="ECO:0000256" key="9">
    <source>
        <dbReference type="SAM" id="MobiDB-lite"/>
    </source>
</evidence>
<sequence>MIRPTSALVLSLSALCSPVLATYDGADYYQVGMHRFAIRDSPVQRPMTAPAQAPEVTSAPVFNAHFVQRELNKVVAKYEAAAKIFQGIGLSPLLNISFVERFQAFDDPSTVGIPGNTSSKSLPSVSHVSVPFSKQPLSDFTSAGLDILYYGPVRIGTPPQTLYVDVDTGSADLWVASGCSECFADQFDSTTSSTYRDQSGDFSIAYGTGEVSGALGMDVVTLAGLKYPNQTIGRANVVSQDFDGLPISGIMGAAYSTIAASGQPTVFENLMSSGQVLAPFFSVHMTRGARTGSEVCWGCYDMSKTKGTVTWIPVESKTYWTVSMRGISVNSTSTPPTNIYAAIDTGTTLIYVPRSIAQDFYSSIPGAKQSDQFGPGIYTFPCSQHLDIALNLGGTNFPMNSRDFNLGRTSANSTDCVGGILSPGDSFPDDLAIVAALPGVPPQQAQRSVNAQTLEDDRLCAGCSKSVSSDTGGVVVAFGNSLWHVDCFKCAKCGNQVNADTNLLLLSDGSPVCANCYNCKVCKLPILDEAVMTGDDSFHAECFTCRSCKNRIDELVFAKTSQGFYCMKCHNERVARSRRHLAKHKQRERERAGLASSSGRSATSTTADGSASRPKEGEHANTAPVHPDVSRAKHASDDVSSSDSHGQAFTSSQAGSRSSHGTFGESGTPGPSNLDRSASPAPPAVSVTAAGPSSEQGARDELSYSQSRLDSHAQENQTSGDLATDRRPSIDVQPPPPYSKTSPPAGGNSDVESARSSASYNASNSTEPTSPSISVSASQEGSFNDHCAPSQDSSSLSYANSGGRERSSSLTPREGAGWPGLSDEENRRRSHDETRPSQLEPIAGGVAGLSVSKRREKRNSVNPGLQLEASKMMQYRTPKRPGTAPSTSPGGSTPGSAPSGSFARTHSPTGPQGGRDSPRLTSPLREYFTNIEEDSSSSTTVFYSPSSSPQPRGERPASPRSAPVTTRSQTAPAPAISTSPPTRRDVFANIFPQRSDSLRGTGSSSSALGTGSTPSSAPRANGLPSSPYNGRLNAPATLRSQRSFDDRGGRLSPRKAEFGDGSGMKRSRSASPMPPDVPRSIESGTDTETDNGNDSDELIQNYMDRSTDTLREKRVYTAPALPPKDSMMESNGRSGSQSSSQPNSAGLVGGDELDKGDVEETAVTHRTSGFFMTPALPPMRFSMSGTDFNELLSNLGGSASVKRLSLLAGARKTDDAIPEEKSEELDVATARTPTSLASTITPQRDMIASEENSNPNSDLSASSSTMVKLPRRQQSVRGKRNAPPEPIVVHSNSERAADVSSSGSPNSSSHSDGHRIHRRGSSKAEASTPRSSAESRHPTTPRINVNGVNGHRRSESNGAVPGKQDAAELVTRRLKEALADATERQADYIKLDRAFVEAIVQGLDQKRDQVAELSSKVDNMKRASQMIFDGLEVAEDEFKQELAARRTAEEEVSRLKIEVSGQAARITALSGEERRRDVQKRFEKELHENLNGLEKDLSKLKVERDMTLAEVEELSASKSSLPNGDAQGTNVGRSLTMRLDNIKRQYQHELIPLTQQKEALVREIADLKEARDVFLEETAVLNARNEQLAQLNQQYERRIEPGHSRDKSLPPVQQESQRKVSFDKFDSWKTRQAAQAAPAQPIINTTSTSSTATLIDDAAEARQQRPSKLESNEAPTRRIGLRWPGAKANKDVPVAGMAAFDNAKGKKRVEHMFQQLSILRFARCDLCGDKMWVCNMSVHVRCVGQVQASCAHDGSTAGPDDHLAPIVAPPPSMFGRDLIEQVREDTKTSKNSELFVPIIVDKCIDAVEANAMDYEGIYRKTGGSAMDYEGIYRKTGGSGQSKAITALFERGDYASFNLSDSEAFNDVSSVTSVMKNYFRSLPNPLLTFGMHEAFVAAAHIKDPSAKGQALKDLVKQLPAEHYHTLSRLMLHLHRIQLNADVNLMNARNLGVIFGPTLMRSADPSREFADMAGKSLAIEYLIENAPSVFPLPSS</sequence>
<accession>A0A9Q5N899</accession>
<evidence type="ECO:0000256" key="7">
    <source>
        <dbReference type="RuleBase" id="RU000454"/>
    </source>
</evidence>
<dbReference type="InterPro" id="IPR008936">
    <property type="entry name" value="Rho_GTPase_activation_prot"/>
</dbReference>
<feature type="domain" description="Peptidase A1" evidence="14">
    <location>
        <begin position="149"/>
        <end position="445"/>
    </location>
</feature>
<feature type="compositionally biased region" description="Polar residues" evidence="9">
    <location>
        <begin position="1231"/>
        <end position="1242"/>
    </location>
</feature>
<evidence type="ECO:0000313" key="15">
    <source>
        <dbReference type="EMBL" id="OCB87423.1"/>
    </source>
</evidence>
<reference evidence="15" key="1">
    <citation type="submission" date="2016-06" db="EMBL/GenBank/DDBJ databases">
        <title>Draft Genome sequence of the fungus Inonotus baumii.</title>
        <authorList>
            <person name="Zhu H."/>
            <person name="Lin W."/>
        </authorList>
    </citation>
    <scope>NUCLEOTIDE SEQUENCE</scope>
    <source>
        <strain evidence="15">821</strain>
    </source>
</reference>
<feature type="compositionally biased region" description="Acidic residues" evidence="9">
    <location>
        <begin position="1085"/>
        <end position="1097"/>
    </location>
</feature>
<dbReference type="SUPFAM" id="SSF48350">
    <property type="entry name" value="GTPase activation domain, GAP"/>
    <property type="match status" value="2"/>
</dbReference>
<feature type="coiled-coil region" evidence="8">
    <location>
        <begin position="1557"/>
        <end position="1598"/>
    </location>
</feature>
<feature type="compositionally biased region" description="Polar residues" evidence="9">
    <location>
        <begin position="645"/>
        <end position="661"/>
    </location>
</feature>
<feature type="chain" id="PRO_5040283513" evidence="10">
    <location>
        <begin position="22"/>
        <end position="1993"/>
    </location>
</feature>
<keyword evidence="16" id="KW-1185">Reference proteome</keyword>
<feature type="compositionally biased region" description="Low complexity" evidence="9">
    <location>
        <begin position="684"/>
        <end position="694"/>
    </location>
</feature>
<dbReference type="InterPro" id="IPR000198">
    <property type="entry name" value="RhoGAP_dom"/>
</dbReference>
<dbReference type="InterPro" id="IPR021109">
    <property type="entry name" value="Peptidase_aspartic_dom_sf"/>
</dbReference>
<keyword evidence="10" id="KW-0732">Signal</keyword>
<evidence type="ECO:0000256" key="5">
    <source>
        <dbReference type="PIRSR" id="PIRSR601461-1"/>
    </source>
</evidence>
<dbReference type="InterPro" id="IPR034164">
    <property type="entry name" value="Pepsin-like_dom"/>
</dbReference>
<keyword evidence="4 6" id="KW-0862">Zinc</keyword>
<dbReference type="CDD" id="cd09395">
    <property type="entry name" value="LIM2_Rga"/>
    <property type="match status" value="1"/>
</dbReference>
<feature type="compositionally biased region" description="Low complexity" evidence="9">
    <location>
        <begin position="881"/>
        <end position="901"/>
    </location>
</feature>
<feature type="compositionally biased region" description="Polar residues" evidence="9">
    <location>
        <begin position="703"/>
        <end position="721"/>
    </location>
</feature>
<feature type="compositionally biased region" description="Low complexity" evidence="9">
    <location>
        <begin position="1252"/>
        <end position="1264"/>
    </location>
</feature>
<comment type="similarity">
    <text evidence="1 7">Belongs to the peptidase A1 family.</text>
</comment>
<keyword evidence="3 7" id="KW-0064">Aspartyl protease</keyword>
<feature type="compositionally biased region" description="Polar residues" evidence="9">
    <location>
        <begin position="766"/>
        <end position="782"/>
    </location>
</feature>
<dbReference type="InterPro" id="IPR001461">
    <property type="entry name" value="Aspartic_peptidase_A1"/>
</dbReference>
<dbReference type="Proteomes" id="UP000757232">
    <property type="component" value="Unassembled WGS sequence"/>
</dbReference>
<dbReference type="PANTHER" id="PTHR47966">
    <property type="entry name" value="BETA-SITE APP-CLEAVING ENZYME, ISOFORM A-RELATED"/>
    <property type="match status" value="1"/>
</dbReference>
<dbReference type="CDD" id="cd00159">
    <property type="entry name" value="RhoGAP"/>
    <property type="match status" value="1"/>
</dbReference>
<feature type="domain" description="Rho-GAP" evidence="13">
    <location>
        <begin position="1776"/>
        <end position="1988"/>
    </location>
</feature>
<dbReference type="GO" id="GO:0006508">
    <property type="term" value="P:proteolysis"/>
    <property type="evidence" value="ECO:0007669"/>
    <property type="project" value="UniProtKB-KW"/>
</dbReference>
<feature type="active site" evidence="5">
    <location>
        <position position="344"/>
    </location>
</feature>
<feature type="compositionally biased region" description="Basic and acidic residues" evidence="9">
    <location>
        <begin position="824"/>
        <end position="835"/>
    </location>
</feature>
<dbReference type="InterPro" id="IPR001969">
    <property type="entry name" value="Aspartic_peptidase_AS"/>
</dbReference>
<feature type="region of interest" description="Disordered" evidence="9">
    <location>
        <begin position="1211"/>
        <end position="1365"/>
    </location>
</feature>
<dbReference type="InterPro" id="IPR046349">
    <property type="entry name" value="C1-like_sf"/>
</dbReference>
<feature type="compositionally biased region" description="Basic and acidic residues" evidence="9">
    <location>
        <begin position="1042"/>
        <end position="1058"/>
    </location>
</feature>
<dbReference type="GO" id="GO:0030695">
    <property type="term" value="F:GTPase regulator activity"/>
    <property type="evidence" value="ECO:0007669"/>
    <property type="project" value="UniProtKB-ARBA"/>
</dbReference>
<dbReference type="PROSITE" id="PS50238">
    <property type="entry name" value="RHOGAP"/>
    <property type="match status" value="1"/>
</dbReference>
<name>A0A9Q5N899_SANBA</name>
<keyword evidence="7" id="KW-0378">Hydrolase</keyword>
<feature type="compositionally biased region" description="Basic and acidic residues" evidence="9">
    <location>
        <begin position="1105"/>
        <end position="1115"/>
    </location>
</feature>
<feature type="domain" description="Phorbol-ester/DAG-type" evidence="12">
    <location>
        <begin position="1710"/>
        <end position="1750"/>
    </location>
</feature>
<evidence type="ECO:0000259" key="14">
    <source>
        <dbReference type="PROSITE" id="PS51767"/>
    </source>
</evidence>
<dbReference type="OrthoDB" id="79452at2759"/>
<feature type="compositionally biased region" description="Low complexity" evidence="9">
    <location>
        <begin position="968"/>
        <end position="981"/>
    </location>
</feature>
<evidence type="ECO:0000259" key="12">
    <source>
        <dbReference type="PROSITE" id="PS50081"/>
    </source>
</evidence>
<organism evidence="15 16">
    <name type="scientific">Sanghuangporus baumii</name>
    <name type="common">Phellinus baumii</name>
    <dbReference type="NCBI Taxonomy" id="108892"/>
    <lineage>
        <taxon>Eukaryota</taxon>
        <taxon>Fungi</taxon>
        <taxon>Dikarya</taxon>
        <taxon>Basidiomycota</taxon>
        <taxon>Agaricomycotina</taxon>
        <taxon>Agaricomycetes</taxon>
        <taxon>Hymenochaetales</taxon>
        <taxon>Hymenochaetaceae</taxon>
        <taxon>Sanghuangporus</taxon>
    </lineage>
</organism>
<dbReference type="EMBL" id="LNZH02000192">
    <property type="protein sequence ID" value="OCB87423.1"/>
    <property type="molecule type" value="Genomic_DNA"/>
</dbReference>
<feature type="compositionally biased region" description="Low complexity" evidence="9">
    <location>
        <begin position="1300"/>
        <end position="1310"/>
    </location>
</feature>
<dbReference type="Gene3D" id="2.10.110.10">
    <property type="entry name" value="Cysteine Rich Protein"/>
    <property type="match status" value="2"/>
</dbReference>
<feature type="active site" evidence="5">
    <location>
        <position position="167"/>
    </location>
</feature>
<proteinExistence type="inferred from homology"/>
<evidence type="ECO:0000256" key="4">
    <source>
        <dbReference type="ARBA" id="ARBA00022833"/>
    </source>
</evidence>
<dbReference type="PROSITE" id="PS51767">
    <property type="entry name" value="PEPTIDASE_A1"/>
    <property type="match status" value="1"/>
</dbReference>
<evidence type="ECO:0000259" key="13">
    <source>
        <dbReference type="PROSITE" id="PS50238"/>
    </source>
</evidence>
<feature type="signal peptide" evidence="10">
    <location>
        <begin position="1"/>
        <end position="21"/>
    </location>
</feature>
<dbReference type="PROSITE" id="PS00478">
    <property type="entry name" value="LIM_DOMAIN_1"/>
    <property type="match status" value="1"/>
</dbReference>
<dbReference type="SMART" id="SM00132">
    <property type="entry name" value="LIM"/>
    <property type="match status" value="2"/>
</dbReference>
<dbReference type="Pfam" id="PF00620">
    <property type="entry name" value="RhoGAP"/>
    <property type="match status" value="1"/>
</dbReference>
<dbReference type="CDD" id="cd05471">
    <property type="entry name" value="pepsin_like"/>
    <property type="match status" value="1"/>
</dbReference>
<keyword evidence="7" id="KW-0645">Protease</keyword>
<dbReference type="SUPFAM" id="SSF50630">
    <property type="entry name" value="Acid proteases"/>
    <property type="match status" value="1"/>
</dbReference>
<dbReference type="PANTHER" id="PTHR47966:SF51">
    <property type="entry name" value="BETA-SITE APP-CLEAVING ENZYME, ISOFORM A-RELATED"/>
    <property type="match status" value="1"/>
</dbReference>
<feature type="compositionally biased region" description="Low complexity" evidence="9">
    <location>
        <begin position="994"/>
        <end position="1017"/>
    </location>
</feature>
<feature type="compositionally biased region" description="Low complexity" evidence="9">
    <location>
        <begin position="1130"/>
        <end position="1144"/>
    </location>
</feature>
<evidence type="ECO:0000256" key="3">
    <source>
        <dbReference type="ARBA" id="ARBA00022750"/>
    </source>
</evidence>